<proteinExistence type="predicted"/>
<dbReference type="InterPro" id="IPR006816">
    <property type="entry name" value="ELMO_dom"/>
</dbReference>
<evidence type="ECO:0000313" key="3">
    <source>
        <dbReference type="Proteomes" id="UP000078348"/>
    </source>
</evidence>
<dbReference type="PANTHER" id="PTHR12771:SF51">
    <property type="entry name" value="LD01482P"/>
    <property type="match status" value="1"/>
</dbReference>
<dbReference type="InterPro" id="IPR050868">
    <property type="entry name" value="ELMO_domain-containing"/>
</dbReference>
<gene>
    <name evidence="2" type="ORF">AV274_4009</name>
</gene>
<feature type="domain" description="ELMO" evidence="1">
    <location>
        <begin position="149"/>
        <end position="312"/>
    </location>
</feature>
<dbReference type="PANTHER" id="PTHR12771">
    <property type="entry name" value="ENGULFMENT AND CELL MOTILITY"/>
    <property type="match status" value="1"/>
</dbReference>
<dbReference type="OrthoDB" id="67155at2759"/>
<name>A0A196SB77_BLAHN</name>
<dbReference type="Pfam" id="PF04727">
    <property type="entry name" value="ELMO_CED12"/>
    <property type="match status" value="1"/>
</dbReference>
<dbReference type="EMBL" id="LXWW01000264">
    <property type="protein sequence ID" value="OAO14305.1"/>
    <property type="molecule type" value="Genomic_DNA"/>
</dbReference>
<sequence length="317" mass="37001">MISEDYSRSDNIIKSFNWVLSCLSYLWNGFYNRFIDPFVWLFTGKTHVTRLLCTSDYSPKTTMTIQGMIMSESSFPETRSLLLRHEKYDVTYAMQLFYKEAGVRLGAPYFNATFRTNTSVCFHQLLGTNVVLQVIDDLKNTPYDRENEEHEALLLQLWSNLKPDEELIARETDQWGDIGFQGRDPATDFRGLGLLSLSNLCYYALHHTDEAIHCLLQNDVTRGGYPMAITGIQLSALINDWTAKRLLDRQFFSVDVENTDMSLEERALYFYQEFFCRVFTAFDAFYESKHPENLLQFPIILKEFEKSILRQIEEGIF</sequence>
<evidence type="ECO:0000313" key="2">
    <source>
        <dbReference type="EMBL" id="OAO14305.1"/>
    </source>
</evidence>
<organism evidence="2 3">
    <name type="scientific">Blastocystis sp. subtype 1 (strain ATCC 50177 / NandII)</name>
    <dbReference type="NCBI Taxonomy" id="478820"/>
    <lineage>
        <taxon>Eukaryota</taxon>
        <taxon>Sar</taxon>
        <taxon>Stramenopiles</taxon>
        <taxon>Bigyra</taxon>
        <taxon>Opalozoa</taxon>
        <taxon>Opalinata</taxon>
        <taxon>Blastocystidae</taxon>
        <taxon>Blastocystis</taxon>
    </lineage>
</organism>
<dbReference type="PROSITE" id="PS51335">
    <property type="entry name" value="ELMO"/>
    <property type="match status" value="1"/>
</dbReference>
<dbReference type="AlphaFoldDB" id="A0A196SB77"/>
<dbReference type="Proteomes" id="UP000078348">
    <property type="component" value="Unassembled WGS sequence"/>
</dbReference>
<reference evidence="2 3" key="1">
    <citation type="submission" date="2016-05" db="EMBL/GenBank/DDBJ databases">
        <title>Nuclear genome of Blastocystis sp. subtype 1 NandII.</title>
        <authorList>
            <person name="Gentekaki E."/>
            <person name="Curtis B."/>
            <person name="Stairs C."/>
            <person name="Eme L."/>
            <person name="Herman E."/>
            <person name="Klimes V."/>
            <person name="Arias M.C."/>
            <person name="Elias M."/>
            <person name="Hilliou F."/>
            <person name="Klute M."/>
            <person name="Malik S.-B."/>
            <person name="Pightling A."/>
            <person name="Rachubinski R."/>
            <person name="Salas D."/>
            <person name="Schlacht A."/>
            <person name="Suga H."/>
            <person name="Archibald J."/>
            <person name="Ball S.G."/>
            <person name="Clark G."/>
            <person name="Dacks J."/>
            <person name="Van Der Giezen M."/>
            <person name="Tsaousis A."/>
            <person name="Roger A."/>
        </authorList>
    </citation>
    <scope>NUCLEOTIDE SEQUENCE [LARGE SCALE GENOMIC DNA]</scope>
    <source>
        <strain evidence="3">ATCC 50177 / NandII</strain>
    </source>
</reference>
<accession>A0A196SB77</accession>
<comment type="caution">
    <text evidence="2">The sequence shown here is derived from an EMBL/GenBank/DDBJ whole genome shotgun (WGS) entry which is preliminary data.</text>
</comment>
<protein>
    <submittedName>
        <fullName evidence="2">Engulfment and cell motility ELM family protein</fullName>
    </submittedName>
</protein>
<keyword evidence="3" id="KW-1185">Reference proteome</keyword>
<evidence type="ECO:0000259" key="1">
    <source>
        <dbReference type="PROSITE" id="PS51335"/>
    </source>
</evidence>